<dbReference type="PANTHER" id="PTHR28570">
    <property type="entry name" value="ASPARTYL AMINOPEPTIDASE"/>
    <property type="match status" value="1"/>
</dbReference>
<dbReference type="Proteomes" id="UP000189580">
    <property type="component" value="Chromosome c"/>
</dbReference>
<keyword evidence="3 9" id="KW-0031">Aminopeptidase</keyword>
<evidence type="ECO:0000256" key="7">
    <source>
        <dbReference type="ARBA" id="ARBA00022833"/>
    </source>
</evidence>
<reference evidence="11 12" key="1">
    <citation type="submission" date="2016-02" db="EMBL/GenBank/DDBJ databases">
        <title>Complete genome sequence and transcriptome regulation of the pentose utilising yeast Sugiyamaella lignohabitans.</title>
        <authorList>
            <person name="Bellasio M."/>
            <person name="Peymann A."/>
            <person name="Valli M."/>
            <person name="Sipitzky M."/>
            <person name="Graf A."/>
            <person name="Sauer M."/>
            <person name="Marx H."/>
            <person name="Mattanovich D."/>
        </authorList>
    </citation>
    <scope>NUCLEOTIDE SEQUENCE [LARGE SCALE GENOMIC DNA]</scope>
    <source>
        <strain evidence="11 12">CBS 10342</strain>
    </source>
</reference>
<comment type="cofactor">
    <cofactor evidence="1">
        <name>Zn(2+)</name>
        <dbReference type="ChEBI" id="CHEBI:29105"/>
    </cofactor>
</comment>
<proteinExistence type="inferred from homology"/>
<dbReference type="CDD" id="cd05658">
    <property type="entry name" value="M18_DAP"/>
    <property type="match status" value="1"/>
</dbReference>
<evidence type="ECO:0000256" key="5">
    <source>
        <dbReference type="ARBA" id="ARBA00022723"/>
    </source>
</evidence>
<name>A0A167C1H9_9ASCO</name>
<evidence type="ECO:0000256" key="2">
    <source>
        <dbReference type="ARBA" id="ARBA00008290"/>
    </source>
</evidence>
<keyword evidence="8 9" id="KW-0482">Metalloprotease</keyword>
<dbReference type="InterPro" id="IPR001948">
    <property type="entry name" value="Peptidase_M18"/>
</dbReference>
<dbReference type="PRINTS" id="PR00932">
    <property type="entry name" value="AMINO1PTASE"/>
</dbReference>
<dbReference type="OrthoDB" id="9880441at2759"/>
<organism evidence="11 12">
    <name type="scientific">Sugiyamaella lignohabitans</name>
    <dbReference type="NCBI Taxonomy" id="796027"/>
    <lineage>
        <taxon>Eukaryota</taxon>
        <taxon>Fungi</taxon>
        <taxon>Dikarya</taxon>
        <taxon>Ascomycota</taxon>
        <taxon>Saccharomycotina</taxon>
        <taxon>Dipodascomycetes</taxon>
        <taxon>Dipodascales</taxon>
        <taxon>Trichomonascaceae</taxon>
        <taxon>Sugiyamaella</taxon>
    </lineage>
</organism>
<comment type="similarity">
    <text evidence="2 9">Belongs to the peptidase M18 family.</text>
</comment>
<evidence type="ECO:0000256" key="10">
    <source>
        <dbReference type="SAM" id="MobiDB-lite"/>
    </source>
</evidence>
<dbReference type="Gene3D" id="3.40.630.10">
    <property type="entry name" value="Zn peptidases"/>
    <property type="match status" value="1"/>
</dbReference>
<dbReference type="InterPro" id="IPR023358">
    <property type="entry name" value="Peptidase_M18_dom2"/>
</dbReference>
<dbReference type="FunFam" id="2.30.250.10:FF:000001">
    <property type="entry name" value="Aspartyl aminopeptidase 1"/>
    <property type="match status" value="1"/>
</dbReference>
<keyword evidence="4 9" id="KW-0645">Protease</keyword>
<dbReference type="AlphaFoldDB" id="A0A167C1H9"/>
<accession>A0A167C1H9</accession>
<dbReference type="GO" id="GO:0000324">
    <property type="term" value="C:fungal-type vacuole"/>
    <property type="evidence" value="ECO:0007669"/>
    <property type="project" value="TreeGrafter"/>
</dbReference>
<evidence type="ECO:0000256" key="1">
    <source>
        <dbReference type="ARBA" id="ARBA00001947"/>
    </source>
</evidence>
<feature type="region of interest" description="Disordered" evidence="10">
    <location>
        <begin position="1"/>
        <end position="44"/>
    </location>
</feature>
<dbReference type="SUPFAM" id="SSF53187">
    <property type="entry name" value="Zn-dependent exopeptidases"/>
    <property type="match status" value="1"/>
</dbReference>
<dbReference type="GeneID" id="30035970"/>
<keyword evidence="5 9" id="KW-0479">Metal-binding</keyword>
<protein>
    <submittedName>
        <fullName evidence="11">Ape1p</fullName>
    </submittedName>
</protein>
<dbReference type="KEGG" id="slb:AWJ20_3899"/>
<evidence type="ECO:0000256" key="3">
    <source>
        <dbReference type="ARBA" id="ARBA00022438"/>
    </source>
</evidence>
<evidence type="ECO:0000256" key="6">
    <source>
        <dbReference type="ARBA" id="ARBA00022801"/>
    </source>
</evidence>
<keyword evidence="12" id="KW-1185">Reference proteome</keyword>
<keyword evidence="7 9" id="KW-0862">Zinc</keyword>
<gene>
    <name evidence="11" type="primary">APE1</name>
    <name evidence="11" type="ORF">AWJ20_3899</name>
</gene>
<dbReference type="EMBL" id="CP014500">
    <property type="protein sequence ID" value="ANB11102.1"/>
    <property type="molecule type" value="Genomic_DNA"/>
</dbReference>
<evidence type="ECO:0000313" key="12">
    <source>
        <dbReference type="Proteomes" id="UP000189580"/>
    </source>
</evidence>
<evidence type="ECO:0000256" key="8">
    <source>
        <dbReference type="ARBA" id="ARBA00023049"/>
    </source>
</evidence>
<sequence length="518" mass="56840">MTSFRANPAFKNARQRKASSPESFEIVDSVSTNGNGSSESEKATIRGEFDPKLSSTQYTDLFLDFMNTSPTTYHAVNSVAEVLEAQGFVYLSERESWEDKITKSNRFYTTRNGSSLLAFVVGKDWAPGKGAAIIGSHIDALTGKVKPISKKTPVEGYEQIGTAPYSGAFNSTWWDRDLGIGGRIITRSKDTKKIESKLVRIPYPVARIPTLAPHFGAVASGPFNPETQMTPIIGLIGDEDPELVATADEKRSPLIGKHSLRLLRALSKHSGIPVGDFLQLDLEVYDTHPGTVGGLDKEFVFCPRIDDKLCSFAAVYGLLESLEKVDDNSSLSFVALYDDEEIGSLLRQGAESNLLEGTIDRLLALHGSSDEELKRLTYANSFLISADVIHAVNPNFDNVYLEHHKPKLNVGVTVSFDPNGHMTTDAVSTAFVEEIARRTDNVLQAFQIRNDSRSGGTIGPKLSSKTGLRAIDMGIPQLSMHSIRATTGSKDVYLGVKFFKAFFEKWEEVDVLFKLGDL</sequence>
<feature type="compositionally biased region" description="Polar residues" evidence="10">
    <location>
        <begin position="29"/>
        <end position="38"/>
    </location>
</feature>
<dbReference type="Gene3D" id="2.30.250.10">
    <property type="entry name" value="Aminopeptidase i, Domain 2"/>
    <property type="match status" value="1"/>
</dbReference>
<dbReference type="SUPFAM" id="SSF101821">
    <property type="entry name" value="Aminopeptidase/glucanase lid domain"/>
    <property type="match status" value="1"/>
</dbReference>
<keyword evidence="6 9" id="KW-0378">Hydrolase</keyword>
<evidence type="ECO:0000313" key="11">
    <source>
        <dbReference type="EMBL" id="ANB11102.1"/>
    </source>
</evidence>
<dbReference type="PANTHER" id="PTHR28570:SF4">
    <property type="entry name" value="VACUOLAR AMINOPEPTIDASE 1"/>
    <property type="match status" value="1"/>
</dbReference>
<evidence type="ECO:0000256" key="9">
    <source>
        <dbReference type="RuleBase" id="RU004386"/>
    </source>
</evidence>
<evidence type="ECO:0000256" key="4">
    <source>
        <dbReference type="ARBA" id="ARBA00022670"/>
    </source>
</evidence>
<dbReference type="Pfam" id="PF02127">
    <property type="entry name" value="Peptidase_M18"/>
    <property type="match status" value="1"/>
</dbReference>
<dbReference type="GO" id="GO:0008270">
    <property type="term" value="F:zinc ion binding"/>
    <property type="evidence" value="ECO:0007669"/>
    <property type="project" value="InterPro"/>
</dbReference>
<dbReference type="GO" id="GO:0070006">
    <property type="term" value="F:metalloaminopeptidase activity"/>
    <property type="evidence" value="ECO:0007669"/>
    <property type="project" value="TreeGrafter"/>
</dbReference>
<dbReference type="RefSeq" id="XP_018733579.1">
    <property type="nucleotide sequence ID" value="XM_018880937.1"/>
</dbReference>
<dbReference type="GO" id="GO:0006508">
    <property type="term" value="P:proteolysis"/>
    <property type="evidence" value="ECO:0007669"/>
    <property type="project" value="UniProtKB-KW"/>
</dbReference>